<dbReference type="EMBL" id="AZHX01000918">
    <property type="protein sequence ID" value="ETX05595.1"/>
    <property type="molecule type" value="Genomic_DNA"/>
</dbReference>
<dbReference type="Proteomes" id="UP000019140">
    <property type="component" value="Unassembled WGS sequence"/>
</dbReference>
<gene>
    <name evidence="1" type="ORF">ETSY2_22045</name>
</gene>
<proteinExistence type="predicted"/>
<dbReference type="Gene3D" id="3.40.50.300">
    <property type="entry name" value="P-loop containing nucleotide triphosphate hydrolases"/>
    <property type="match status" value="1"/>
</dbReference>
<name>W4M5V5_9BACT</name>
<dbReference type="SUPFAM" id="SSF53795">
    <property type="entry name" value="PEP carboxykinase-like"/>
    <property type="match status" value="1"/>
</dbReference>
<evidence type="ECO:0000313" key="1">
    <source>
        <dbReference type="EMBL" id="ETX05595.1"/>
    </source>
</evidence>
<comment type="caution">
    <text evidence="1">The sequence shown here is derived from an EMBL/GenBank/DDBJ whole genome shotgun (WGS) entry which is preliminary data.</text>
</comment>
<accession>W4M5V5</accession>
<organism evidence="1 2">
    <name type="scientific">Candidatus Entotheonella gemina</name>
    <dbReference type="NCBI Taxonomy" id="1429439"/>
    <lineage>
        <taxon>Bacteria</taxon>
        <taxon>Pseudomonadati</taxon>
        <taxon>Nitrospinota/Tectimicrobiota group</taxon>
        <taxon>Candidatus Tectimicrobiota</taxon>
        <taxon>Candidatus Entotheonellia</taxon>
        <taxon>Candidatus Entotheonellales</taxon>
        <taxon>Candidatus Entotheonellaceae</taxon>
        <taxon>Candidatus Entotheonella</taxon>
    </lineage>
</organism>
<reference evidence="1 2" key="1">
    <citation type="journal article" date="2014" name="Nature">
        <title>An environmental bacterial taxon with a large and distinct metabolic repertoire.</title>
        <authorList>
            <person name="Wilson M.C."/>
            <person name="Mori T."/>
            <person name="Ruckert C."/>
            <person name="Uria A.R."/>
            <person name="Helf M.J."/>
            <person name="Takada K."/>
            <person name="Gernert C."/>
            <person name="Steffens U.A."/>
            <person name="Heycke N."/>
            <person name="Schmitt S."/>
            <person name="Rinke C."/>
            <person name="Helfrich E.J."/>
            <person name="Brachmann A.O."/>
            <person name="Gurgui C."/>
            <person name="Wakimoto T."/>
            <person name="Kracht M."/>
            <person name="Crusemann M."/>
            <person name="Hentschel U."/>
            <person name="Abe I."/>
            <person name="Matsunaga S."/>
            <person name="Kalinowski J."/>
            <person name="Takeyama H."/>
            <person name="Piel J."/>
        </authorList>
    </citation>
    <scope>NUCLEOTIDE SEQUENCE [LARGE SCALE GENOMIC DNA]</scope>
    <source>
        <strain evidence="2">TSY2</strain>
    </source>
</reference>
<evidence type="ECO:0008006" key="3">
    <source>
        <dbReference type="Google" id="ProtNLM"/>
    </source>
</evidence>
<protein>
    <recommendedName>
        <fullName evidence="3">HPr kinase/phosphorylase C-terminal domain-containing protein</fullName>
    </recommendedName>
</protein>
<evidence type="ECO:0000313" key="2">
    <source>
        <dbReference type="Proteomes" id="UP000019140"/>
    </source>
</evidence>
<keyword evidence="2" id="KW-1185">Reference proteome</keyword>
<dbReference type="HOGENOM" id="CLU_073290_2_0_7"/>
<sequence length="267" mass="30044">MPWELPTGEPWLSCAKFESGYVLRFTNLADFCVDRMGREITYHPTSELLPETLSHLLLDHVLPLVLNVRGQDALHATSVLTPYGVCAFTGATGTGKSTLAASFHRAGDPILSDDCLVLKPHRGCLVATPAYPGLRLWDDTLSSLDLTRHATRPVAHYTAKQRLITSDRIDHLPEMSRSLVGIYSLIRHPVEDMPVQSERLSRRAALMELLPHTFRMDVTDRHMLIRQLDFLEHVVTQVPIHRLHFPSSFDILGQLREIICTDLGQAQ</sequence>
<dbReference type="InterPro" id="IPR027417">
    <property type="entry name" value="P-loop_NTPase"/>
</dbReference>
<dbReference type="AlphaFoldDB" id="W4M5V5"/>